<dbReference type="SUPFAM" id="SSF52343">
    <property type="entry name" value="Ferredoxin reductase-like, C-terminal NADP-linked domain"/>
    <property type="match status" value="1"/>
</dbReference>
<proteinExistence type="inferred from homology"/>
<keyword evidence="14" id="KW-1185">Reference proteome</keyword>
<comment type="pathway">
    <text evidence="11">Pyrimidine metabolism; UMP biosynthesis via de novo pathway; orotate from (S)-dihydroorotate (NAD(+) route): step 1/1.</text>
</comment>
<evidence type="ECO:0000256" key="4">
    <source>
        <dbReference type="ARBA" id="ARBA00022714"/>
    </source>
</evidence>
<evidence type="ECO:0000259" key="12">
    <source>
        <dbReference type="PROSITE" id="PS51384"/>
    </source>
</evidence>
<dbReference type="Pfam" id="PF00970">
    <property type="entry name" value="FAD_binding_6"/>
    <property type="match status" value="1"/>
</dbReference>
<feature type="binding site" evidence="11">
    <location>
        <position position="228"/>
    </location>
    <ligand>
        <name>[2Fe-2S] cluster</name>
        <dbReference type="ChEBI" id="CHEBI:190135"/>
    </ligand>
</feature>
<dbReference type="InterPro" id="IPR012165">
    <property type="entry name" value="Cyt_c3_hydrogenase_gsu"/>
</dbReference>
<evidence type="ECO:0000256" key="5">
    <source>
        <dbReference type="ARBA" id="ARBA00022723"/>
    </source>
</evidence>
<dbReference type="SUPFAM" id="SSF63380">
    <property type="entry name" value="Riboflavin synthase domain-like"/>
    <property type="match status" value="1"/>
</dbReference>
<sequence>MILKEMMTVVRQDCLAPNIFSLILKGEMVREMKPGQFLHLKVPDKSMVLRRPISISEIDGEKGEVRLIYRIEGQGTALFSHLQIGDRVDVMGPLGNGFPLDHLAVGQTILLIGGGIGVPPLVELAKQAYQRGVQVVSVIGFADRQAVILEEELQRYGQVFVTTDNGSYAQKGNVSTVVDRLSESFDAVYACGAPAMMNYVDQHFKDHPHAYLSLEARMACAMGACYACVVRPKGRQEHENKRVCKEGPVFATGSLVL</sequence>
<keyword evidence="5 11" id="KW-0479">Metal-binding</keyword>
<keyword evidence="2 11" id="KW-0813">Transport</keyword>
<comment type="similarity">
    <text evidence="1 11">Belongs to the PyrK family.</text>
</comment>
<dbReference type="Gene3D" id="2.10.240.10">
    <property type="entry name" value="Dihydroorotate dehydrogenase, electron transfer subunit"/>
    <property type="match status" value="1"/>
</dbReference>
<keyword evidence="3 11" id="KW-0285">Flavoprotein</keyword>
<dbReference type="PANTHER" id="PTHR43513:SF3">
    <property type="entry name" value="DIHYDROOROTATE DEHYDROGENASE B (NAD(+)), ELECTRON TRANSFER SUBUNIT-RELATED"/>
    <property type="match status" value="1"/>
</dbReference>
<dbReference type="PROSITE" id="PS51384">
    <property type="entry name" value="FAD_FR"/>
    <property type="match status" value="1"/>
</dbReference>
<dbReference type="PIRSF" id="PIRSF006816">
    <property type="entry name" value="Cyc3_hyd_g"/>
    <property type="match status" value="1"/>
</dbReference>
<dbReference type="PANTHER" id="PTHR43513">
    <property type="entry name" value="DIHYDROOROTATE DEHYDROGENASE B (NAD(+)), ELECTRON TRANSFER SUBUNIT"/>
    <property type="match status" value="1"/>
</dbReference>
<dbReference type="InterPro" id="IPR001433">
    <property type="entry name" value="OxRdtase_FAD/NAD-bd"/>
</dbReference>
<dbReference type="InterPro" id="IPR037117">
    <property type="entry name" value="Dihydroorotate_DH_ele_sf"/>
</dbReference>
<dbReference type="RefSeq" id="WP_076996432.1">
    <property type="nucleotide sequence ID" value="NZ_MSPR01000014.1"/>
</dbReference>
<dbReference type="InterPro" id="IPR017938">
    <property type="entry name" value="Riboflavin_synthase-like_b-brl"/>
</dbReference>
<dbReference type="Gene3D" id="3.40.50.80">
    <property type="entry name" value="Nucleotide-binding domain of ferredoxin-NADP reductase (FNR) module"/>
    <property type="match status" value="1"/>
</dbReference>
<feature type="domain" description="FAD-binding FR-type" evidence="12">
    <location>
        <begin position="2"/>
        <end position="100"/>
    </location>
</feature>
<feature type="binding site" evidence="11">
    <location>
        <position position="225"/>
    </location>
    <ligand>
        <name>[2Fe-2S] cluster</name>
        <dbReference type="ChEBI" id="CHEBI:190135"/>
    </ligand>
</feature>
<dbReference type="InterPro" id="IPR050353">
    <property type="entry name" value="PyrK_electron_transfer"/>
</dbReference>
<organism evidence="13 14">
    <name type="scientific">Streptococcus azizii</name>
    <dbReference type="NCBI Taxonomy" id="1579424"/>
    <lineage>
        <taxon>Bacteria</taxon>
        <taxon>Bacillati</taxon>
        <taxon>Bacillota</taxon>
        <taxon>Bacilli</taxon>
        <taxon>Lactobacillales</taxon>
        <taxon>Streptococcaceae</taxon>
        <taxon>Streptococcus</taxon>
    </lineage>
</organism>
<comment type="cofactor">
    <cofactor evidence="11">
        <name>FAD</name>
        <dbReference type="ChEBI" id="CHEBI:57692"/>
    </cofactor>
    <text evidence="11">Binds 1 FAD per subunit.</text>
</comment>
<keyword evidence="8 11" id="KW-0249">Electron transport</keyword>
<gene>
    <name evidence="11" type="primary">pyrK</name>
    <name evidence="13" type="ORF">BVE84_07470</name>
</gene>
<feature type="binding site" evidence="11">
    <location>
        <begin position="75"/>
        <end position="76"/>
    </location>
    <ligand>
        <name>FAD</name>
        <dbReference type="ChEBI" id="CHEBI:57692"/>
    </ligand>
</feature>
<evidence type="ECO:0000256" key="2">
    <source>
        <dbReference type="ARBA" id="ARBA00022448"/>
    </source>
</evidence>
<comment type="function">
    <text evidence="11">Responsible for channeling the electrons from the oxidation of dihydroorotate from the FMN redox center in the PyrD type B subunit to the ultimate electron acceptor NAD(+).</text>
</comment>
<keyword evidence="10 11" id="KW-0411">Iron-sulfur</keyword>
<dbReference type="EMBL" id="MSPR01000014">
    <property type="protein sequence ID" value="ONK27779.1"/>
    <property type="molecule type" value="Genomic_DNA"/>
</dbReference>
<dbReference type="InterPro" id="IPR017927">
    <property type="entry name" value="FAD-bd_FR_type"/>
</dbReference>
<evidence type="ECO:0000256" key="1">
    <source>
        <dbReference type="ARBA" id="ARBA00006422"/>
    </source>
</evidence>
<feature type="binding site" evidence="11">
    <location>
        <begin position="51"/>
        <end position="54"/>
    </location>
    <ligand>
        <name>FAD</name>
        <dbReference type="ChEBI" id="CHEBI:57692"/>
    </ligand>
</feature>
<keyword evidence="6 11" id="KW-0274">FAD</keyword>
<name>A0ABX3ID28_9STRE</name>
<reference evidence="13 14" key="1">
    <citation type="submission" date="2016-12" db="EMBL/GenBank/DDBJ databases">
        <authorList>
            <person name="Gulvik C.A."/>
        </authorList>
    </citation>
    <scope>NUCLEOTIDE SEQUENCE [LARGE SCALE GENOMIC DNA]</scope>
    <source>
        <strain evidence="13 14">12-5202</strain>
    </source>
</reference>
<evidence type="ECO:0000256" key="11">
    <source>
        <dbReference type="HAMAP-Rule" id="MF_01211"/>
    </source>
</evidence>
<evidence type="ECO:0000256" key="10">
    <source>
        <dbReference type="ARBA" id="ARBA00023014"/>
    </source>
</evidence>
<dbReference type="HAMAP" id="MF_01211">
    <property type="entry name" value="DHODB_Fe_S_bind"/>
    <property type="match status" value="1"/>
</dbReference>
<protein>
    <recommendedName>
        <fullName evidence="11">Dihydroorotate dehydrogenase B (NAD(+)), electron transfer subunit</fullName>
    </recommendedName>
    <alternativeName>
        <fullName evidence="11">Dihydroorotate oxidase B, electron transfer subunit</fullName>
    </alternativeName>
</protein>
<accession>A0ABX3ID28</accession>
<evidence type="ECO:0000256" key="3">
    <source>
        <dbReference type="ARBA" id="ARBA00022630"/>
    </source>
</evidence>
<feature type="binding site" evidence="11">
    <location>
        <position position="244"/>
    </location>
    <ligand>
        <name>[2Fe-2S] cluster</name>
        <dbReference type="ChEBI" id="CHEBI:190135"/>
    </ligand>
</feature>
<keyword evidence="4 11" id="KW-0001">2Fe-2S</keyword>
<evidence type="ECO:0000256" key="7">
    <source>
        <dbReference type="ARBA" id="ARBA00022975"/>
    </source>
</evidence>
<evidence type="ECO:0000256" key="9">
    <source>
        <dbReference type="ARBA" id="ARBA00023004"/>
    </source>
</evidence>
<dbReference type="InterPro" id="IPR008333">
    <property type="entry name" value="Cbr1-like_FAD-bd_dom"/>
</dbReference>
<feature type="binding site" evidence="11">
    <location>
        <position position="220"/>
    </location>
    <ligand>
        <name>[2Fe-2S] cluster</name>
        <dbReference type="ChEBI" id="CHEBI:190135"/>
    </ligand>
</feature>
<dbReference type="InterPro" id="IPR019480">
    <property type="entry name" value="Dihydroorotate_DH_Fe-S-bd"/>
</dbReference>
<comment type="subunit">
    <text evidence="11">Heterotetramer of 2 PyrK and 2 PyrD type B subunits.</text>
</comment>
<evidence type="ECO:0000256" key="8">
    <source>
        <dbReference type="ARBA" id="ARBA00022982"/>
    </source>
</evidence>
<dbReference type="InterPro" id="IPR039261">
    <property type="entry name" value="FNR_nucleotide-bd"/>
</dbReference>
<dbReference type="CDD" id="cd06218">
    <property type="entry name" value="DHOD_e_trans"/>
    <property type="match status" value="1"/>
</dbReference>
<keyword evidence="7 11" id="KW-0665">Pyrimidine biosynthesis</keyword>
<dbReference type="Gene3D" id="2.40.30.10">
    <property type="entry name" value="Translation factors"/>
    <property type="match status" value="1"/>
</dbReference>
<dbReference type="InterPro" id="IPR023455">
    <property type="entry name" value="Dihydroorotate_DHASE_ETsu"/>
</dbReference>
<comment type="cofactor">
    <cofactor evidence="11">
        <name>[2Fe-2S] cluster</name>
        <dbReference type="ChEBI" id="CHEBI:190135"/>
    </cofactor>
    <text evidence="11">Binds 1 [2Fe-2S] cluster per subunit.</text>
</comment>
<dbReference type="Proteomes" id="UP000188946">
    <property type="component" value="Unassembled WGS sequence"/>
</dbReference>
<evidence type="ECO:0000256" key="6">
    <source>
        <dbReference type="ARBA" id="ARBA00022827"/>
    </source>
</evidence>
<dbReference type="NCBIfam" id="NF000797">
    <property type="entry name" value="PRK00054.1-2"/>
    <property type="match status" value="1"/>
</dbReference>
<feature type="binding site" evidence="11">
    <location>
        <begin position="68"/>
        <end position="70"/>
    </location>
    <ligand>
        <name>FAD</name>
        <dbReference type="ChEBI" id="CHEBI:57692"/>
    </ligand>
</feature>
<dbReference type="Pfam" id="PF10418">
    <property type="entry name" value="DHODB_Fe-S_bind"/>
    <property type="match status" value="1"/>
</dbReference>
<comment type="caution">
    <text evidence="13">The sequence shown here is derived from an EMBL/GenBank/DDBJ whole genome shotgun (WGS) entry which is preliminary data.</text>
</comment>
<dbReference type="Pfam" id="PF00175">
    <property type="entry name" value="NAD_binding_1"/>
    <property type="match status" value="1"/>
</dbReference>
<evidence type="ECO:0000313" key="13">
    <source>
        <dbReference type="EMBL" id="ONK27779.1"/>
    </source>
</evidence>
<evidence type="ECO:0000313" key="14">
    <source>
        <dbReference type="Proteomes" id="UP000188946"/>
    </source>
</evidence>
<keyword evidence="9 11" id="KW-0408">Iron</keyword>